<organism evidence="2 3">
    <name type="scientific">Zestomonas insulae</name>
    <dbReference type="NCBI Taxonomy" id="2809017"/>
    <lineage>
        <taxon>Bacteria</taxon>
        <taxon>Pseudomonadati</taxon>
        <taxon>Pseudomonadota</taxon>
        <taxon>Gammaproteobacteria</taxon>
        <taxon>Pseudomonadales</taxon>
        <taxon>Pseudomonadaceae</taxon>
        <taxon>Zestomonas</taxon>
    </lineage>
</organism>
<dbReference type="SUPFAM" id="SSF63825">
    <property type="entry name" value="YWTD domain"/>
    <property type="match status" value="1"/>
</dbReference>
<protein>
    <submittedName>
        <fullName evidence="2">DUF4915 domain-containing protein</fullName>
    </submittedName>
</protein>
<gene>
    <name evidence="2" type="ORF">JQX08_20800</name>
</gene>
<evidence type="ECO:0000313" key="3">
    <source>
        <dbReference type="Proteomes" id="UP000717995"/>
    </source>
</evidence>
<evidence type="ECO:0000313" key="2">
    <source>
        <dbReference type="EMBL" id="MBM7063164.1"/>
    </source>
</evidence>
<sequence>MITDTLLVSSPGQDGGLILIDQHSQVRIINRPITGICLNDHTLLYAFQDNGGNTLKHIHNGLTKEITLTNAALDLHDVFCKEENTYLAATETNSVLCLNKDLKQISQWGLPGENDSAHLNSTTWYQGKLLASIFGRFQKHREYKNGTQGIGEVIDIQTGNSFIRGLSQPHSLTVVEDLLYLCSSEDQELRIYRGQELLKKIQLPGYVRGLAIGTTKIYAGLSLSRNTQTAPQADSASIAVLNRASMAIEGFVNVASREIYDIRITKSSYSLLSNLNSDLLHETRKLEELVALYRHGYESYLCAYKVLLDEVDALSNRHRGIIAAASGTSA</sequence>
<evidence type="ECO:0000259" key="1">
    <source>
        <dbReference type="Pfam" id="PF16261"/>
    </source>
</evidence>
<accession>A0ABS2ILB0</accession>
<dbReference type="Pfam" id="PF16261">
    <property type="entry name" value="DUF4915"/>
    <property type="match status" value="1"/>
</dbReference>
<feature type="domain" description="Conserved hypothetical protein CHP03032" evidence="1">
    <location>
        <begin position="65"/>
        <end position="264"/>
    </location>
</feature>
<proteinExistence type="predicted"/>
<dbReference type="RefSeq" id="WP_205350344.1">
    <property type="nucleotide sequence ID" value="NZ_JAFEUP010000007.1"/>
</dbReference>
<comment type="caution">
    <text evidence="2">The sequence shown here is derived from an EMBL/GenBank/DDBJ whole genome shotgun (WGS) entry which is preliminary data.</text>
</comment>
<dbReference type="EMBL" id="JAFEUP010000007">
    <property type="protein sequence ID" value="MBM7063164.1"/>
    <property type="molecule type" value="Genomic_DNA"/>
</dbReference>
<dbReference type="InterPro" id="IPR017481">
    <property type="entry name" value="CHP03032"/>
</dbReference>
<reference evidence="2 3" key="1">
    <citation type="submission" date="2021-02" db="EMBL/GenBank/DDBJ databases">
        <authorList>
            <person name="Lee D.-H."/>
        </authorList>
    </citation>
    <scope>NUCLEOTIDE SEQUENCE [LARGE SCALE GENOMIC DNA]</scope>
    <source>
        <strain evidence="2 3">UL073</strain>
    </source>
</reference>
<dbReference type="Proteomes" id="UP000717995">
    <property type="component" value="Unassembled WGS sequence"/>
</dbReference>
<name>A0ABS2ILB0_9GAMM</name>
<keyword evidence="3" id="KW-1185">Reference proteome</keyword>